<evidence type="ECO:0000313" key="6">
    <source>
        <dbReference type="EMBL" id="SNT64848.1"/>
    </source>
</evidence>
<proteinExistence type="inferred from homology"/>
<dbReference type="InterPro" id="IPR051013">
    <property type="entry name" value="MBL_superfamily_lactonases"/>
</dbReference>
<dbReference type="SMART" id="SM00849">
    <property type="entry name" value="Lactamase_B"/>
    <property type="match status" value="1"/>
</dbReference>
<evidence type="ECO:0000259" key="5">
    <source>
        <dbReference type="SMART" id="SM00849"/>
    </source>
</evidence>
<dbReference type="OrthoDB" id="5177904at2"/>
<name>A0A239PDV4_9ACTN</name>
<dbReference type="PANTHER" id="PTHR42978:SF6">
    <property type="entry name" value="QUORUM-QUENCHING LACTONASE YTNP-RELATED"/>
    <property type="match status" value="1"/>
</dbReference>
<dbReference type="SUPFAM" id="SSF56281">
    <property type="entry name" value="Metallo-hydrolase/oxidoreductase"/>
    <property type="match status" value="1"/>
</dbReference>
<sequence length="298" mass="31788">MHTIELGDVSVTMVPHLDNRPLSPAEFFPGGDPELWEANRSWLSPAHWDAEADRVRVAVQSWLLRSGGRTIIIDTGLAVDTDRPGVPAGASLPAALSSVGVAPADVDLVVCTHLHADHVGGNTHLDEGGERVPAFPNAQYLLSQPDVDFFNPSALTEEPGRSAIVYAESIEPILRAGQALIWDDSHIIDENLELALAPGHTPGHGVLTLTSGDDRAIFVGDLLHAPVQLLAPDLSSCFCHDPAAAAQTRRKVLQWAADHNALVIPAHFGGARAVEIERNGSGFAPRRWAGFSEDVPSP</sequence>
<reference evidence="6 7" key="1">
    <citation type="submission" date="2017-06" db="EMBL/GenBank/DDBJ databases">
        <authorList>
            <person name="Kim H.J."/>
            <person name="Triplett B.A."/>
        </authorList>
    </citation>
    <scope>NUCLEOTIDE SEQUENCE [LARGE SCALE GENOMIC DNA]</scope>
    <source>
        <strain evidence="6 7">CGMCC 4.2132</strain>
    </source>
</reference>
<gene>
    <name evidence="6" type="ORF">SAMN05216276_11393</name>
</gene>
<dbReference type="GO" id="GO:0016787">
    <property type="term" value="F:hydrolase activity"/>
    <property type="evidence" value="ECO:0007669"/>
    <property type="project" value="UniProtKB-KW"/>
</dbReference>
<dbReference type="Proteomes" id="UP000198282">
    <property type="component" value="Unassembled WGS sequence"/>
</dbReference>
<dbReference type="AlphaFoldDB" id="A0A239PDV4"/>
<comment type="similarity">
    <text evidence="1">Belongs to the metallo-beta-lactamase superfamily.</text>
</comment>
<dbReference type="Gene3D" id="3.60.15.10">
    <property type="entry name" value="Ribonuclease Z/Hydroxyacylglutathione hydrolase-like"/>
    <property type="match status" value="1"/>
</dbReference>
<evidence type="ECO:0000256" key="3">
    <source>
        <dbReference type="ARBA" id="ARBA00022801"/>
    </source>
</evidence>
<accession>A0A239PDV4</accession>
<dbReference type="EMBL" id="FZOD01000139">
    <property type="protein sequence ID" value="SNT64848.1"/>
    <property type="molecule type" value="Genomic_DNA"/>
</dbReference>
<keyword evidence="3" id="KW-0378">Hydrolase</keyword>
<dbReference type="CDD" id="cd16277">
    <property type="entry name" value="metallo-hydrolase-like_MBL-fold"/>
    <property type="match status" value="1"/>
</dbReference>
<evidence type="ECO:0000256" key="4">
    <source>
        <dbReference type="ARBA" id="ARBA00022833"/>
    </source>
</evidence>
<keyword evidence="4" id="KW-0862">Zinc</keyword>
<organism evidence="6 7">
    <name type="scientific">Streptosporangium subroseum</name>
    <dbReference type="NCBI Taxonomy" id="106412"/>
    <lineage>
        <taxon>Bacteria</taxon>
        <taxon>Bacillati</taxon>
        <taxon>Actinomycetota</taxon>
        <taxon>Actinomycetes</taxon>
        <taxon>Streptosporangiales</taxon>
        <taxon>Streptosporangiaceae</taxon>
        <taxon>Streptosporangium</taxon>
    </lineage>
</organism>
<dbReference type="InterPro" id="IPR001279">
    <property type="entry name" value="Metallo-B-lactamas"/>
</dbReference>
<protein>
    <submittedName>
        <fullName evidence="6">Glyoxylase, beta-lactamase superfamily II</fullName>
    </submittedName>
</protein>
<keyword evidence="7" id="KW-1185">Reference proteome</keyword>
<feature type="domain" description="Metallo-beta-lactamase" evidence="5">
    <location>
        <begin position="58"/>
        <end position="267"/>
    </location>
</feature>
<dbReference type="PANTHER" id="PTHR42978">
    <property type="entry name" value="QUORUM-QUENCHING LACTONASE YTNP-RELATED-RELATED"/>
    <property type="match status" value="1"/>
</dbReference>
<dbReference type="Pfam" id="PF00753">
    <property type="entry name" value="Lactamase_B"/>
    <property type="match status" value="1"/>
</dbReference>
<evidence type="ECO:0000313" key="7">
    <source>
        <dbReference type="Proteomes" id="UP000198282"/>
    </source>
</evidence>
<evidence type="ECO:0000256" key="1">
    <source>
        <dbReference type="ARBA" id="ARBA00007749"/>
    </source>
</evidence>
<dbReference type="RefSeq" id="WP_089213923.1">
    <property type="nucleotide sequence ID" value="NZ_FZOD01000139.1"/>
</dbReference>
<evidence type="ECO:0000256" key="2">
    <source>
        <dbReference type="ARBA" id="ARBA00022723"/>
    </source>
</evidence>
<keyword evidence="2" id="KW-0479">Metal-binding</keyword>
<dbReference type="GO" id="GO:0046872">
    <property type="term" value="F:metal ion binding"/>
    <property type="evidence" value="ECO:0007669"/>
    <property type="project" value="UniProtKB-KW"/>
</dbReference>
<dbReference type="InterPro" id="IPR036866">
    <property type="entry name" value="RibonucZ/Hydroxyglut_hydro"/>
</dbReference>